<dbReference type="GO" id="GO:0003849">
    <property type="term" value="F:3-deoxy-7-phosphoheptulonate synthase activity"/>
    <property type="evidence" value="ECO:0007669"/>
    <property type="project" value="UniProtKB-EC"/>
</dbReference>
<sequence>MAGGSLTLPRIGALRVRPSWQERFAETSDVLKSDKHQQTVVRVLDLEIGGRDFITMAGPCSVETEHQLLSTAHHVRQHGAQILRGGAFKPRSSPYAFQGHGLAGLKMLAQARAETGLAVVTEVMSEDDVPLVAEYADILQIGSRSMENYTLLEAAAQSGRPILLKRGMMATVGDLLKSAQIVLDNGNPNVILCERGVRTFDATLRNTFDVAAIVLLKHISHLPVIADPSHACGYRELVPGLARVGVVAGADGLIVEVHPTPEKAWSDGEQSLDFAEFDKMMASLNPYIALREEAIAAQTLETVG</sequence>
<dbReference type="RefSeq" id="WP_348264731.1">
    <property type="nucleotide sequence ID" value="NZ_CP121196.1"/>
</dbReference>
<dbReference type="Pfam" id="PF00793">
    <property type="entry name" value="DAHP_synth_1"/>
    <property type="match status" value="1"/>
</dbReference>
<name>A0AAU7DR63_9BACT</name>
<dbReference type="Gene3D" id="3.20.20.70">
    <property type="entry name" value="Aldolase class I"/>
    <property type="match status" value="1"/>
</dbReference>
<dbReference type="GO" id="GO:0009073">
    <property type="term" value="P:aromatic amino acid family biosynthetic process"/>
    <property type="evidence" value="ECO:0007669"/>
    <property type="project" value="InterPro"/>
</dbReference>
<keyword evidence="1 3" id="KW-0808">Transferase</keyword>
<evidence type="ECO:0000256" key="1">
    <source>
        <dbReference type="ARBA" id="ARBA00022679"/>
    </source>
</evidence>
<dbReference type="InterPro" id="IPR006218">
    <property type="entry name" value="DAHP1/KDSA"/>
</dbReference>
<reference evidence="3" key="1">
    <citation type="submission" date="2023-03" db="EMBL/GenBank/DDBJ databases">
        <title>Edaphobacter sp.</title>
        <authorList>
            <person name="Huber K.J."/>
            <person name="Papendorf J."/>
            <person name="Pilke C."/>
            <person name="Bunk B."/>
            <person name="Sproeer C."/>
            <person name="Pester M."/>
        </authorList>
    </citation>
    <scope>NUCLEOTIDE SEQUENCE</scope>
    <source>
        <strain evidence="3">DSM 110680</strain>
    </source>
</reference>
<dbReference type="EC" id="2.5.1.54" evidence="3"/>
<gene>
    <name evidence="3" type="primary">aroF</name>
    <name evidence="3" type="ORF">P8935_09370</name>
</gene>
<dbReference type="AlphaFoldDB" id="A0AAU7DR63"/>
<dbReference type="InterPro" id="IPR013785">
    <property type="entry name" value="Aldolase_TIM"/>
</dbReference>
<dbReference type="InterPro" id="IPR006268">
    <property type="entry name" value="DAHP_syn_2"/>
</dbReference>
<dbReference type="NCBIfam" id="TIGR01361">
    <property type="entry name" value="DAHP_synth_Bsub"/>
    <property type="match status" value="1"/>
</dbReference>
<dbReference type="GO" id="GO:0016832">
    <property type="term" value="F:aldehyde-lyase activity"/>
    <property type="evidence" value="ECO:0007669"/>
    <property type="project" value="InterPro"/>
</dbReference>
<dbReference type="EMBL" id="CP121196">
    <property type="protein sequence ID" value="XBH19513.1"/>
    <property type="molecule type" value="Genomic_DNA"/>
</dbReference>
<organism evidence="3">
    <name type="scientific">Telmatobacter sp. DSM 110680</name>
    <dbReference type="NCBI Taxonomy" id="3036704"/>
    <lineage>
        <taxon>Bacteria</taxon>
        <taxon>Pseudomonadati</taxon>
        <taxon>Acidobacteriota</taxon>
        <taxon>Terriglobia</taxon>
        <taxon>Terriglobales</taxon>
        <taxon>Acidobacteriaceae</taxon>
        <taxon>Telmatobacter</taxon>
    </lineage>
</organism>
<dbReference type="PANTHER" id="PTHR43018">
    <property type="entry name" value="PHOSPHO-2-DEHYDRO-3-DEOXYHEPTONATE ALDOLASE"/>
    <property type="match status" value="1"/>
</dbReference>
<accession>A0AAU7DR63</accession>
<dbReference type="PANTHER" id="PTHR43018:SF3">
    <property type="entry name" value="CARBOXYSOME FORMATION PROTEIN"/>
    <property type="match status" value="1"/>
</dbReference>
<proteinExistence type="predicted"/>
<evidence type="ECO:0000313" key="3">
    <source>
        <dbReference type="EMBL" id="XBH19513.1"/>
    </source>
</evidence>
<protein>
    <submittedName>
        <fullName evidence="3">3-deoxy-7-phosphoheptulonate synthase</fullName>
        <ecNumber evidence="3">2.5.1.54</ecNumber>
    </submittedName>
</protein>
<dbReference type="SUPFAM" id="SSF51569">
    <property type="entry name" value="Aldolase"/>
    <property type="match status" value="1"/>
</dbReference>
<feature type="domain" description="DAHP synthetase I/KDSA" evidence="2">
    <location>
        <begin position="48"/>
        <end position="281"/>
    </location>
</feature>
<evidence type="ECO:0000259" key="2">
    <source>
        <dbReference type="Pfam" id="PF00793"/>
    </source>
</evidence>
<dbReference type="NCBIfam" id="NF006421">
    <property type="entry name" value="PRK08673.1"/>
    <property type="match status" value="1"/>
</dbReference>
<dbReference type="InterPro" id="IPR052899">
    <property type="entry name" value="Class-I_DAHP_synthase"/>
</dbReference>
<dbReference type="NCBIfam" id="NF009239">
    <property type="entry name" value="PRK12595.1"/>
    <property type="match status" value="1"/>
</dbReference>